<evidence type="ECO:0000313" key="1">
    <source>
        <dbReference type="EMBL" id="VAW78255.1"/>
    </source>
</evidence>
<dbReference type="InterPro" id="IPR027396">
    <property type="entry name" value="DsrEFH-like"/>
</dbReference>
<protein>
    <submittedName>
        <fullName evidence="1">Uncharacterized protein</fullName>
    </submittedName>
</protein>
<name>A0A3B0YBM5_9ZZZZ</name>
<organism evidence="1">
    <name type="scientific">hydrothermal vent metagenome</name>
    <dbReference type="NCBI Taxonomy" id="652676"/>
    <lineage>
        <taxon>unclassified sequences</taxon>
        <taxon>metagenomes</taxon>
        <taxon>ecological metagenomes</taxon>
    </lineage>
</organism>
<gene>
    <name evidence="1" type="ORF">MNBD_GAMMA12-1176</name>
</gene>
<accession>A0A3B0YBM5</accession>
<reference evidence="1" key="1">
    <citation type="submission" date="2018-06" db="EMBL/GenBank/DDBJ databases">
        <authorList>
            <person name="Zhirakovskaya E."/>
        </authorList>
    </citation>
    <scope>NUCLEOTIDE SEQUENCE</scope>
</reference>
<dbReference type="EMBL" id="UOFL01000146">
    <property type="protein sequence ID" value="VAW78255.1"/>
    <property type="molecule type" value="Genomic_DNA"/>
</dbReference>
<dbReference type="Gene3D" id="3.40.1260.10">
    <property type="entry name" value="DsrEFH-like"/>
    <property type="match status" value="1"/>
</dbReference>
<sequence length="165" mass="18485">MTNKLSSFVSFSLVIFMSFGWHSIVVATSSDASIKQILKSKKLPEGVVFEILHGASGLTWAIPKIKKYVAVLRKKWPSVKIAVVSHGNEQFALTKKNKPKFKQVHTDVKQLSSNFGVPVHICQTYAEMKGVSPEAFPKYVIVSQQGPQEIKNYQEFGYILVKITQ</sequence>
<dbReference type="AlphaFoldDB" id="A0A3B0YBM5"/>
<proteinExistence type="predicted"/>
<dbReference type="SUPFAM" id="SSF75169">
    <property type="entry name" value="DsrEFH-like"/>
    <property type="match status" value="1"/>
</dbReference>